<dbReference type="Proteomes" id="UP000002033">
    <property type="component" value="Chromosome"/>
</dbReference>
<name>D8JY90_HYPDA</name>
<feature type="chain" id="PRO_5003116492" evidence="1">
    <location>
        <begin position="26"/>
        <end position="86"/>
    </location>
</feature>
<evidence type="ECO:0000313" key="2">
    <source>
        <dbReference type="EMBL" id="ADJ25294.1"/>
    </source>
</evidence>
<keyword evidence="1" id="KW-0732">Signal</keyword>
<gene>
    <name evidence="2" type="ordered locus">Hden_3503</name>
</gene>
<dbReference type="OrthoDB" id="7933316at2"/>
<sequence precursor="true">MKKNILLAAASLAAAIAFSSASANAASPAPLSLLKDVSAQSSNVVQAHFWHRKCRRGLNGWHKHVKGIGRVQCTNHVCRHGKCYWY</sequence>
<organism evidence="2 3">
    <name type="scientific">Hyphomicrobium denitrificans (strain ATCC 51888 / DSM 1869 / NCIMB 11706 / TK 0415)</name>
    <dbReference type="NCBI Taxonomy" id="582899"/>
    <lineage>
        <taxon>Bacteria</taxon>
        <taxon>Pseudomonadati</taxon>
        <taxon>Pseudomonadota</taxon>
        <taxon>Alphaproteobacteria</taxon>
        <taxon>Hyphomicrobiales</taxon>
        <taxon>Hyphomicrobiaceae</taxon>
        <taxon>Hyphomicrobium</taxon>
    </lineage>
</organism>
<dbReference type="RefSeq" id="WP_013217453.1">
    <property type="nucleotide sequence ID" value="NC_014313.1"/>
</dbReference>
<feature type="signal peptide" evidence="1">
    <location>
        <begin position="1"/>
        <end position="25"/>
    </location>
</feature>
<dbReference type="AlphaFoldDB" id="D8JY90"/>
<evidence type="ECO:0000313" key="3">
    <source>
        <dbReference type="Proteomes" id="UP000002033"/>
    </source>
</evidence>
<dbReference type="KEGG" id="hdn:Hden_3503"/>
<keyword evidence="3" id="KW-1185">Reference proteome</keyword>
<dbReference type="HOGENOM" id="CLU_2422975_0_0_5"/>
<reference evidence="3" key="1">
    <citation type="journal article" date="2011" name="J. Bacteriol.">
        <title>Genome sequences of eight morphologically diverse alphaproteobacteria.</title>
        <authorList>
            <consortium name="US DOE Joint Genome Institute"/>
            <person name="Brown P.J."/>
            <person name="Kysela D.T."/>
            <person name="Buechlein A."/>
            <person name="Hemmerich C."/>
            <person name="Brun Y.V."/>
        </authorList>
    </citation>
    <scope>NUCLEOTIDE SEQUENCE [LARGE SCALE GENOMIC DNA]</scope>
    <source>
        <strain evidence="3">ATCC 51888 / DSM 1869 / NCIB 11706 / TK 0415</strain>
    </source>
</reference>
<accession>D8JY90</accession>
<proteinExistence type="predicted"/>
<dbReference type="EMBL" id="CP002083">
    <property type="protein sequence ID" value="ADJ25294.1"/>
    <property type="molecule type" value="Genomic_DNA"/>
</dbReference>
<protein>
    <submittedName>
        <fullName evidence="2">Uncharacterized protein</fullName>
    </submittedName>
</protein>
<evidence type="ECO:0000256" key="1">
    <source>
        <dbReference type="SAM" id="SignalP"/>
    </source>
</evidence>